<dbReference type="AlphaFoldDB" id="A0A518JSE8"/>
<dbReference type="KEGG" id="rcf:Poly24_21690"/>
<protein>
    <submittedName>
        <fullName evidence="2">Uncharacterized protein</fullName>
    </submittedName>
</protein>
<dbReference type="Proteomes" id="UP000315082">
    <property type="component" value="Chromosome"/>
</dbReference>
<evidence type="ECO:0000256" key="1">
    <source>
        <dbReference type="SAM" id="MobiDB-lite"/>
    </source>
</evidence>
<organism evidence="2 3">
    <name type="scientific">Rosistilla carotiformis</name>
    <dbReference type="NCBI Taxonomy" id="2528017"/>
    <lineage>
        <taxon>Bacteria</taxon>
        <taxon>Pseudomonadati</taxon>
        <taxon>Planctomycetota</taxon>
        <taxon>Planctomycetia</taxon>
        <taxon>Pirellulales</taxon>
        <taxon>Pirellulaceae</taxon>
        <taxon>Rosistilla</taxon>
    </lineage>
</organism>
<dbReference type="RefSeq" id="WP_145094352.1">
    <property type="nucleotide sequence ID" value="NZ_CP036348.1"/>
</dbReference>
<sequence>MRNIFILGILVVAAFMAGWFTIDRDGEQTTIKINRDEIRQDAKVAIERGKEYLDRQNLVPGDSSQANSLYNTVERAASELRYVKEGGEYGTPSGYQPPAYQPAGAPGQLQYPYPTAAQPQPQAAPSGFNPARY</sequence>
<evidence type="ECO:0000313" key="2">
    <source>
        <dbReference type="EMBL" id="QDV68460.1"/>
    </source>
</evidence>
<feature type="compositionally biased region" description="Low complexity" evidence="1">
    <location>
        <begin position="94"/>
        <end position="125"/>
    </location>
</feature>
<name>A0A518JSE8_9BACT</name>
<gene>
    <name evidence="2" type="ORF">Poly24_21690</name>
</gene>
<reference evidence="2 3" key="1">
    <citation type="submission" date="2019-02" db="EMBL/GenBank/DDBJ databases">
        <title>Deep-cultivation of Planctomycetes and their phenomic and genomic characterization uncovers novel biology.</title>
        <authorList>
            <person name="Wiegand S."/>
            <person name="Jogler M."/>
            <person name="Boedeker C."/>
            <person name="Pinto D."/>
            <person name="Vollmers J."/>
            <person name="Rivas-Marin E."/>
            <person name="Kohn T."/>
            <person name="Peeters S.H."/>
            <person name="Heuer A."/>
            <person name="Rast P."/>
            <person name="Oberbeckmann S."/>
            <person name="Bunk B."/>
            <person name="Jeske O."/>
            <person name="Meyerdierks A."/>
            <person name="Storesund J.E."/>
            <person name="Kallscheuer N."/>
            <person name="Luecker S."/>
            <person name="Lage O.M."/>
            <person name="Pohl T."/>
            <person name="Merkel B.J."/>
            <person name="Hornburger P."/>
            <person name="Mueller R.-W."/>
            <person name="Bruemmer F."/>
            <person name="Labrenz M."/>
            <person name="Spormann A.M."/>
            <person name="Op den Camp H."/>
            <person name="Overmann J."/>
            <person name="Amann R."/>
            <person name="Jetten M.S.M."/>
            <person name="Mascher T."/>
            <person name="Medema M.H."/>
            <person name="Devos D.P."/>
            <person name="Kaster A.-K."/>
            <person name="Ovreas L."/>
            <person name="Rohde M."/>
            <person name="Galperin M.Y."/>
            <person name="Jogler C."/>
        </authorList>
    </citation>
    <scope>NUCLEOTIDE SEQUENCE [LARGE SCALE GENOMIC DNA]</scope>
    <source>
        <strain evidence="2 3">Poly24</strain>
    </source>
</reference>
<dbReference type="EMBL" id="CP036348">
    <property type="protein sequence ID" value="QDV68460.1"/>
    <property type="molecule type" value="Genomic_DNA"/>
</dbReference>
<accession>A0A518JSE8</accession>
<proteinExistence type="predicted"/>
<evidence type="ECO:0000313" key="3">
    <source>
        <dbReference type="Proteomes" id="UP000315082"/>
    </source>
</evidence>
<dbReference type="OrthoDB" id="292350at2"/>
<keyword evidence="3" id="KW-1185">Reference proteome</keyword>
<feature type="region of interest" description="Disordered" evidence="1">
    <location>
        <begin position="86"/>
        <end position="133"/>
    </location>
</feature>